<dbReference type="PANTHER" id="PTHR11573">
    <property type="entry name" value="RIBONUCLEOSIDE-DIPHOSPHATE REDUCTASE LARGE CHAIN"/>
    <property type="match status" value="1"/>
</dbReference>
<sequence>MIIDYTRDLNLSEFAIETLKDRYLLEGETSPQEAFARAATAFSDSPAMAQRIYDYASRQWLSFATPVLANAGRKGKSLPISCFLNYVDDSIAGLNDHTVETRNLSVAGGGVGACWSDVRGQTKKSPGSIPFIKTQDTDVLAYHQGQTRRGAYAAYMDVGHPDIVEFINIRKATGGDANRKALNIHNAVVINQAFLNAVRYDESWYLINPDSNDVVDKVIARDLYKQILTTRHQTGEPYIMNSSIVSEHQPMVHKNLGLKVKSSNLCAEITLPSNKDRTAVCCLSSLNIEKYDEWVDTDIVADLVRFLDNVLQFFIENADPKSYAKSIYSAKQERSIGIGALGFHSYLQSKGIPFESALAVSVNHKVFKNIKQKAEVASVKLGEEKGFAGDYLGQDVVHRRNTHLLAVAPNASSSIIAGTSPSIEPWKANCFLQKTASGSFLVKNKYLETLLDKYYSLEEKENIWKTILGNGGSVQHLTNIDEYERDVFKTAIEINQNWVVSHAVDRQNYICQSQSLNLFFPPEVDWEYLHQVHWKAINKLKSLYYLRTEAVSRAENVGMKIERMSIEDEDVCLACEG</sequence>
<dbReference type="Gene3D" id="3.20.70.20">
    <property type="match status" value="1"/>
</dbReference>
<evidence type="ECO:0000313" key="8">
    <source>
        <dbReference type="Proteomes" id="UP000204596"/>
    </source>
</evidence>
<dbReference type="UniPathway" id="UPA00326"/>
<evidence type="ECO:0000256" key="3">
    <source>
        <dbReference type="ARBA" id="ARBA00023002"/>
    </source>
</evidence>
<reference evidence="7 8" key="1">
    <citation type="submission" date="2014-01" db="EMBL/GenBank/DDBJ databases">
        <title>Sulfur oxidation genes in diverse deep-sea viruses.</title>
        <authorList>
            <person name="Anantharaman K."/>
            <person name="Duhaime M.B."/>
            <person name="Breier J.A."/>
            <person name="Toner B.M."/>
            <person name="Dick G.J."/>
        </authorList>
    </citation>
    <scope>NUCLEOTIDE SEQUENCE [LARGE SCALE GENOMIC DNA]</scope>
    <source>
        <strain evidence="7 8">Abe</strain>
    </source>
</reference>
<name>A0A060BK56_9CAUD</name>
<comment type="catalytic activity">
    <reaction evidence="4">
        <text>a 2'-deoxyribonucleoside 5'-diphosphate + [thioredoxin]-disulfide + H2O = a ribonucleoside 5'-diphosphate + [thioredoxin]-dithiol</text>
        <dbReference type="Rhea" id="RHEA:23252"/>
        <dbReference type="Rhea" id="RHEA-COMP:10698"/>
        <dbReference type="Rhea" id="RHEA-COMP:10700"/>
        <dbReference type="ChEBI" id="CHEBI:15377"/>
        <dbReference type="ChEBI" id="CHEBI:29950"/>
        <dbReference type="ChEBI" id="CHEBI:50058"/>
        <dbReference type="ChEBI" id="CHEBI:57930"/>
        <dbReference type="ChEBI" id="CHEBI:73316"/>
        <dbReference type="EC" id="1.17.4.1"/>
    </reaction>
</comment>
<feature type="domain" description="Ribonucleotide reductase large subunit C-terminal" evidence="6">
    <location>
        <begin position="400"/>
        <end position="545"/>
    </location>
</feature>
<evidence type="ECO:0000259" key="5">
    <source>
        <dbReference type="Pfam" id="PF00317"/>
    </source>
</evidence>
<dbReference type="Pfam" id="PF00317">
    <property type="entry name" value="Ribonuc_red_lgN"/>
    <property type="match status" value="1"/>
</dbReference>
<dbReference type="RefSeq" id="YP_009042152.1">
    <property type="nucleotide sequence ID" value="NC_024329.1"/>
</dbReference>
<organism evidence="7 8">
    <name type="scientific">Podophage Lau218</name>
    <dbReference type="NCBI Taxonomy" id="2784187"/>
    <lineage>
        <taxon>Viruses</taxon>
        <taxon>Duplodnaviria</taxon>
        <taxon>Heunggongvirae</taxon>
        <taxon>Uroviricota</taxon>
        <taxon>Caudoviricetes</taxon>
        <taxon>Autographivirales</taxon>
        <taxon>Lauvirus</taxon>
        <taxon>Lauvirus lau218</taxon>
    </lineage>
</organism>
<comment type="similarity">
    <text evidence="1 4">Belongs to the ribonucleoside diphosphate reductase large chain family.</text>
</comment>
<dbReference type="EMBL" id="KJ183191">
    <property type="protein sequence ID" value="AIA83136.1"/>
    <property type="molecule type" value="Genomic_DNA"/>
</dbReference>
<proteinExistence type="inferred from homology"/>
<accession>A0A060BK56</accession>
<evidence type="ECO:0000259" key="6">
    <source>
        <dbReference type="Pfam" id="PF02867"/>
    </source>
</evidence>
<dbReference type="InterPro" id="IPR000788">
    <property type="entry name" value="RNR_lg_C"/>
</dbReference>
<dbReference type="GO" id="GO:0005524">
    <property type="term" value="F:ATP binding"/>
    <property type="evidence" value="ECO:0007669"/>
    <property type="project" value="InterPro"/>
</dbReference>
<feature type="domain" description="Ribonucleotide reductase large subunit N-terminal" evidence="5">
    <location>
        <begin position="10"/>
        <end position="75"/>
    </location>
</feature>
<dbReference type="NCBIfam" id="NF006577">
    <property type="entry name" value="PRK09102.1"/>
    <property type="match status" value="1"/>
</dbReference>
<dbReference type="PRINTS" id="PR01183">
    <property type="entry name" value="RIBORDTASEM1"/>
</dbReference>
<dbReference type="EC" id="1.17.4.1" evidence="2 4"/>
<keyword evidence="3 4" id="KW-0560">Oxidoreductase</keyword>
<dbReference type="PANTHER" id="PTHR11573:SF6">
    <property type="entry name" value="RIBONUCLEOSIDE-DIPHOSPHATE REDUCTASE LARGE SUBUNIT"/>
    <property type="match status" value="1"/>
</dbReference>
<evidence type="ECO:0000256" key="4">
    <source>
        <dbReference type="RuleBase" id="RU003410"/>
    </source>
</evidence>
<evidence type="ECO:0000256" key="2">
    <source>
        <dbReference type="ARBA" id="ARBA00012274"/>
    </source>
</evidence>
<feature type="domain" description="Ribonucleotide reductase large subunit C-terminal" evidence="6">
    <location>
        <begin position="81"/>
        <end position="393"/>
    </location>
</feature>
<dbReference type="InterPro" id="IPR008926">
    <property type="entry name" value="RNR_R1-su_N"/>
</dbReference>
<dbReference type="SUPFAM" id="SSF48168">
    <property type="entry name" value="R1 subunit of ribonucleotide reductase, N-terminal domain"/>
    <property type="match status" value="1"/>
</dbReference>
<dbReference type="GeneID" id="26673042"/>
<comment type="function">
    <text evidence="4">Provides the precursors necessary for DNA synthesis. Catalyzes the biosynthesis of deoxyribonucleotides from the corresponding ribonucleotides.</text>
</comment>
<dbReference type="SUPFAM" id="SSF51998">
    <property type="entry name" value="PFL-like glycyl radical enzymes"/>
    <property type="match status" value="1"/>
</dbReference>
<evidence type="ECO:0000313" key="7">
    <source>
        <dbReference type="EMBL" id="AIA83136.1"/>
    </source>
</evidence>
<dbReference type="GO" id="GO:0009263">
    <property type="term" value="P:deoxyribonucleotide biosynthetic process"/>
    <property type="evidence" value="ECO:0007669"/>
    <property type="project" value="UniProtKB-KW"/>
</dbReference>
<keyword evidence="4" id="KW-0215">Deoxyribonucleotide synthesis</keyword>
<dbReference type="GO" id="GO:0004748">
    <property type="term" value="F:ribonucleoside-diphosphate reductase activity, thioredoxin disulfide as acceptor"/>
    <property type="evidence" value="ECO:0007669"/>
    <property type="project" value="UniProtKB-EC"/>
</dbReference>
<evidence type="ECO:0000256" key="1">
    <source>
        <dbReference type="ARBA" id="ARBA00010406"/>
    </source>
</evidence>
<dbReference type="InterPro" id="IPR013509">
    <property type="entry name" value="RNR_lsu_N"/>
</dbReference>
<dbReference type="Pfam" id="PF02867">
    <property type="entry name" value="Ribonuc_red_lgC"/>
    <property type="match status" value="2"/>
</dbReference>
<keyword evidence="8" id="KW-1185">Reference proteome</keyword>
<dbReference type="KEGG" id="vg:26673042"/>
<dbReference type="Proteomes" id="UP000204596">
    <property type="component" value="Segment"/>
</dbReference>
<protein>
    <recommendedName>
        <fullName evidence="2 4">Ribonucleoside-diphosphate reductase</fullName>
        <ecNumber evidence="2 4">1.17.4.1</ecNumber>
    </recommendedName>
</protein>
<dbReference type="InterPro" id="IPR039718">
    <property type="entry name" value="Rrm1"/>
</dbReference>